<protein>
    <submittedName>
        <fullName evidence="1">Uncharacterized protein</fullName>
    </submittedName>
</protein>
<organism evidence="1 2">
    <name type="scientific">Desulfobacula phenolica</name>
    <dbReference type="NCBI Taxonomy" id="90732"/>
    <lineage>
        <taxon>Bacteria</taxon>
        <taxon>Pseudomonadati</taxon>
        <taxon>Thermodesulfobacteriota</taxon>
        <taxon>Desulfobacteria</taxon>
        <taxon>Desulfobacterales</taxon>
        <taxon>Desulfobacteraceae</taxon>
        <taxon>Desulfobacula</taxon>
    </lineage>
</organism>
<keyword evidence="2" id="KW-1185">Reference proteome</keyword>
<sequence>MIFFCEDCGEKNILSPTQLKDGNAVFRCKYCRYLNSYRTKPAKKPYLKQIDDDLNLHRRFPEIIGFFLFHRKTGVLKNNMPGILKKTDLDILGKILTKSYWVCHAQYQDVHEMVLIISNRNLMVKMIDRNLALIIACKSFPLSKNSMDQLDQFVGRMVDQSSLTIMTQKG</sequence>
<proteinExistence type="predicted"/>
<gene>
    <name evidence="1" type="ORF">SAMN04487931_103182</name>
</gene>
<dbReference type="Proteomes" id="UP000199608">
    <property type="component" value="Unassembled WGS sequence"/>
</dbReference>
<dbReference type="RefSeq" id="WP_092231528.1">
    <property type="nucleotide sequence ID" value="NZ_FNLL01000003.1"/>
</dbReference>
<reference evidence="2" key="1">
    <citation type="submission" date="2016-10" db="EMBL/GenBank/DDBJ databases">
        <authorList>
            <person name="Varghese N."/>
            <person name="Submissions S."/>
        </authorList>
    </citation>
    <scope>NUCLEOTIDE SEQUENCE [LARGE SCALE GENOMIC DNA]</scope>
    <source>
        <strain evidence="2">DSM 3384</strain>
    </source>
</reference>
<evidence type="ECO:0000313" key="2">
    <source>
        <dbReference type="Proteomes" id="UP000199608"/>
    </source>
</evidence>
<dbReference type="AlphaFoldDB" id="A0A1H2EKE3"/>
<accession>A0A1H2EKE3</accession>
<name>A0A1H2EKE3_9BACT</name>
<evidence type="ECO:0000313" key="1">
    <source>
        <dbReference type="EMBL" id="SDT95534.1"/>
    </source>
</evidence>
<dbReference type="EMBL" id="FNLL01000003">
    <property type="protein sequence ID" value="SDT95534.1"/>
    <property type="molecule type" value="Genomic_DNA"/>
</dbReference>